<dbReference type="Proteomes" id="UP000095286">
    <property type="component" value="Unplaced"/>
</dbReference>
<proteinExistence type="predicted"/>
<reference evidence="2" key="1">
    <citation type="submission" date="2016-11" db="UniProtKB">
        <authorList>
            <consortium name="WormBaseParasite"/>
        </authorList>
    </citation>
    <scope>IDENTIFICATION</scope>
    <source>
        <strain evidence="2">KR3021</strain>
    </source>
</reference>
<organism evidence="1 2">
    <name type="scientific">Rhabditophanes sp. KR3021</name>
    <dbReference type="NCBI Taxonomy" id="114890"/>
    <lineage>
        <taxon>Eukaryota</taxon>
        <taxon>Metazoa</taxon>
        <taxon>Ecdysozoa</taxon>
        <taxon>Nematoda</taxon>
        <taxon>Chromadorea</taxon>
        <taxon>Rhabditida</taxon>
        <taxon>Tylenchina</taxon>
        <taxon>Panagrolaimomorpha</taxon>
        <taxon>Strongyloidoidea</taxon>
        <taxon>Alloionematidae</taxon>
        <taxon>Rhabditophanes</taxon>
    </lineage>
</organism>
<sequence>MVLCIAIFDSNNIPLYNQTADKELSRVAELSLFAYSSLDVLCEDKDRQNNASRSPDLYVGLLLEDNKIKSFGYLTNTGNKLILIFDCEAYKQYKEHDVRVFFSRLHIALCSSFFNPFYNFGEQIECKQMKKIASEILST</sequence>
<dbReference type="WBParaSite" id="RSKR_0000174500.1">
    <property type="protein sequence ID" value="RSKR_0000174500.1"/>
    <property type="gene ID" value="RSKR_0000174500"/>
</dbReference>
<evidence type="ECO:0000313" key="2">
    <source>
        <dbReference type="WBParaSite" id="RSKR_0000174500.1"/>
    </source>
</evidence>
<evidence type="ECO:0000313" key="1">
    <source>
        <dbReference type="Proteomes" id="UP000095286"/>
    </source>
</evidence>
<name>A0AC35TL69_9BILA</name>
<protein>
    <submittedName>
        <fullName evidence="2">Trafficking protein particle complex subunit</fullName>
    </submittedName>
</protein>
<accession>A0AC35TL69</accession>